<dbReference type="PANTHER" id="PTHR19328">
    <property type="entry name" value="HEDGEHOG-INTERACTING PROTEIN"/>
    <property type="match status" value="1"/>
</dbReference>
<proteinExistence type="predicted"/>
<dbReference type="RefSeq" id="WP_015470673.1">
    <property type="nucleotide sequence ID" value="NC_020813.1"/>
</dbReference>
<feature type="domain" description="Glucose/Sorbosone dehydrogenase" evidence="2">
    <location>
        <begin position="44"/>
        <end position="360"/>
    </location>
</feature>
<sequence length="363" mass="40590">MIRNLLLFAFIGSVFSSSLTFAREFVPEKQKVRYEVLTERKDVIWGFDFLKDGRIIFTERGGKIFIFDPKTKRSTQVKGAPQVHARGQGGLLDIRVHPANGKIFLTYSEPANGKSATALAVAFLVGDELKSFKKIYTAHEASTSDIHYGSRIEFDGKGHVFFTVGDRNDRKRVQDLAYSNGKVIRLKEDGSIPEDNPFKKKGQRPEIFAYGIRSPQGLAFRPQTNELWLADMGPRGGDEINIIEAGKNYGWPDITHGREYYGPKIGEGTEKVGVVPSVVYWVPSISPSAIAFYDADVFPAWKGNVFVACLSGQQLRRLKLDGSRVVSQEVLLENVDRFRNVRSGPDGYLYLSTDSGKLGRLLK</sequence>
<dbReference type="AlphaFoldDB" id="M4VAD2"/>
<dbReference type="InterPro" id="IPR011041">
    <property type="entry name" value="Quinoprot_gluc/sorb_DH_b-prop"/>
</dbReference>
<dbReference type="InterPro" id="IPR011042">
    <property type="entry name" value="6-blade_b-propeller_TolB-like"/>
</dbReference>
<evidence type="ECO:0000256" key="1">
    <source>
        <dbReference type="SAM" id="SignalP"/>
    </source>
</evidence>
<gene>
    <name evidence="3" type="ORF">A11Q_1967</name>
</gene>
<dbReference type="SUPFAM" id="SSF50952">
    <property type="entry name" value="Soluble quinoprotein glucose dehydrogenase"/>
    <property type="match status" value="1"/>
</dbReference>
<dbReference type="InterPro" id="IPR012938">
    <property type="entry name" value="Glc/Sorbosone_DH"/>
</dbReference>
<feature type="chain" id="PRO_5004060060" description="Glucose/Sorbosone dehydrogenase domain-containing protein" evidence="1">
    <location>
        <begin position="23"/>
        <end position="363"/>
    </location>
</feature>
<dbReference type="STRING" id="1184267.A11Q_1967"/>
<organism evidence="3 4">
    <name type="scientific">Pseudobdellovibrio exovorus JSS</name>
    <dbReference type="NCBI Taxonomy" id="1184267"/>
    <lineage>
        <taxon>Bacteria</taxon>
        <taxon>Pseudomonadati</taxon>
        <taxon>Bdellovibrionota</taxon>
        <taxon>Bdellovibrionia</taxon>
        <taxon>Bdellovibrionales</taxon>
        <taxon>Pseudobdellovibrionaceae</taxon>
        <taxon>Pseudobdellovibrio</taxon>
    </lineage>
</organism>
<dbReference type="HOGENOM" id="CLU_012253_1_1_7"/>
<dbReference type="Gene3D" id="2.120.10.30">
    <property type="entry name" value="TolB, C-terminal domain"/>
    <property type="match status" value="1"/>
</dbReference>
<dbReference type="PATRIC" id="fig|1184267.3.peg.1992"/>
<dbReference type="KEGG" id="bex:A11Q_1967"/>
<keyword evidence="4" id="KW-1185">Reference proteome</keyword>
<dbReference type="Proteomes" id="UP000012040">
    <property type="component" value="Chromosome"/>
</dbReference>
<dbReference type="EMBL" id="CP003537">
    <property type="protein sequence ID" value="AGH96183.1"/>
    <property type="molecule type" value="Genomic_DNA"/>
</dbReference>
<accession>M4VAD2</accession>
<evidence type="ECO:0000313" key="4">
    <source>
        <dbReference type="Proteomes" id="UP000012040"/>
    </source>
</evidence>
<dbReference type="OrthoDB" id="9770043at2"/>
<reference evidence="3 4" key="1">
    <citation type="journal article" date="2013" name="ISME J.">
        <title>By their genes ye shall know them: genomic signatures of predatory bacteria.</title>
        <authorList>
            <person name="Pasternak Z."/>
            <person name="Pietrokovski S."/>
            <person name="Rotem O."/>
            <person name="Gophna U."/>
            <person name="Lurie-Weinberger M.N."/>
            <person name="Jurkevitch E."/>
        </authorList>
    </citation>
    <scope>NUCLEOTIDE SEQUENCE [LARGE SCALE GENOMIC DNA]</scope>
    <source>
        <strain evidence="3 4">JSS</strain>
    </source>
</reference>
<feature type="signal peptide" evidence="1">
    <location>
        <begin position="1"/>
        <end position="22"/>
    </location>
</feature>
<protein>
    <recommendedName>
        <fullName evidence="2">Glucose/Sorbosone dehydrogenase domain-containing protein</fullName>
    </recommendedName>
</protein>
<evidence type="ECO:0000259" key="2">
    <source>
        <dbReference type="Pfam" id="PF07995"/>
    </source>
</evidence>
<dbReference type="PANTHER" id="PTHR19328:SF75">
    <property type="entry name" value="ALDOSE SUGAR DEHYDROGENASE YLII"/>
    <property type="match status" value="1"/>
</dbReference>
<evidence type="ECO:0000313" key="3">
    <source>
        <dbReference type="EMBL" id="AGH96183.1"/>
    </source>
</evidence>
<dbReference type="Pfam" id="PF07995">
    <property type="entry name" value="GSDH"/>
    <property type="match status" value="1"/>
</dbReference>
<dbReference type="eggNOG" id="COG2133">
    <property type="taxonomic scope" value="Bacteria"/>
</dbReference>
<keyword evidence="1" id="KW-0732">Signal</keyword>
<name>M4VAD2_9BACT</name>